<dbReference type="EMBL" id="ML210279">
    <property type="protein sequence ID" value="TFK21069.1"/>
    <property type="molecule type" value="Genomic_DNA"/>
</dbReference>
<evidence type="ECO:0000313" key="3">
    <source>
        <dbReference type="EMBL" id="TFK21069.1"/>
    </source>
</evidence>
<keyword evidence="1" id="KW-0732">Signal</keyword>
<protein>
    <submittedName>
        <fullName evidence="3">Alpha/beta-hydrolase</fullName>
    </submittedName>
</protein>
<name>A0A5C3KL30_COPMA</name>
<dbReference type="InterPro" id="IPR002925">
    <property type="entry name" value="Dienelactn_hydro"/>
</dbReference>
<dbReference type="Proteomes" id="UP000307440">
    <property type="component" value="Unassembled WGS sequence"/>
</dbReference>
<evidence type="ECO:0000256" key="1">
    <source>
        <dbReference type="SAM" id="SignalP"/>
    </source>
</evidence>
<dbReference type="Gene3D" id="3.40.50.1820">
    <property type="entry name" value="alpha/beta hydrolase"/>
    <property type="match status" value="1"/>
</dbReference>
<dbReference type="SUPFAM" id="SSF53474">
    <property type="entry name" value="alpha/beta-Hydrolases"/>
    <property type="match status" value="1"/>
</dbReference>
<proteinExistence type="predicted"/>
<feature type="signal peptide" evidence="1">
    <location>
        <begin position="1"/>
        <end position="26"/>
    </location>
</feature>
<dbReference type="PANTHER" id="PTHR17630">
    <property type="entry name" value="DIENELACTONE HYDROLASE"/>
    <property type="match status" value="1"/>
</dbReference>
<dbReference type="OrthoDB" id="1393670at2759"/>
<dbReference type="PANTHER" id="PTHR17630:SF44">
    <property type="entry name" value="PROTEIN AIM2"/>
    <property type="match status" value="1"/>
</dbReference>
<dbReference type="AlphaFoldDB" id="A0A5C3KL30"/>
<evidence type="ECO:0000259" key="2">
    <source>
        <dbReference type="Pfam" id="PF01738"/>
    </source>
</evidence>
<dbReference type="InterPro" id="IPR029058">
    <property type="entry name" value="AB_hydrolase_fold"/>
</dbReference>
<dbReference type="STRING" id="230819.A0A5C3KL30"/>
<reference evidence="3 4" key="1">
    <citation type="journal article" date="2019" name="Nat. Ecol. Evol.">
        <title>Megaphylogeny resolves global patterns of mushroom evolution.</title>
        <authorList>
            <person name="Varga T."/>
            <person name="Krizsan K."/>
            <person name="Foldi C."/>
            <person name="Dima B."/>
            <person name="Sanchez-Garcia M."/>
            <person name="Sanchez-Ramirez S."/>
            <person name="Szollosi G.J."/>
            <person name="Szarkandi J.G."/>
            <person name="Papp V."/>
            <person name="Albert L."/>
            <person name="Andreopoulos W."/>
            <person name="Angelini C."/>
            <person name="Antonin V."/>
            <person name="Barry K.W."/>
            <person name="Bougher N.L."/>
            <person name="Buchanan P."/>
            <person name="Buyck B."/>
            <person name="Bense V."/>
            <person name="Catcheside P."/>
            <person name="Chovatia M."/>
            <person name="Cooper J."/>
            <person name="Damon W."/>
            <person name="Desjardin D."/>
            <person name="Finy P."/>
            <person name="Geml J."/>
            <person name="Haridas S."/>
            <person name="Hughes K."/>
            <person name="Justo A."/>
            <person name="Karasinski D."/>
            <person name="Kautmanova I."/>
            <person name="Kiss B."/>
            <person name="Kocsube S."/>
            <person name="Kotiranta H."/>
            <person name="LaButti K.M."/>
            <person name="Lechner B.E."/>
            <person name="Liimatainen K."/>
            <person name="Lipzen A."/>
            <person name="Lukacs Z."/>
            <person name="Mihaltcheva S."/>
            <person name="Morgado L.N."/>
            <person name="Niskanen T."/>
            <person name="Noordeloos M.E."/>
            <person name="Ohm R.A."/>
            <person name="Ortiz-Santana B."/>
            <person name="Ovrebo C."/>
            <person name="Racz N."/>
            <person name="Riley R."/>
            <person name="Savchenko A."/>
            <person name="Shiryaev A."/>
            <person name="Soop K."/>
            <person name="Spirin V."/>
            <person name="Szebenyi C."/>
            <person name="Tomsovsky M."/>
            <person name="Tulloss R.E."/>
            <person name="Uehling J."/>
            <person name="Grigoriev I.V."/>
            <person name="Vagvolgyi C."/>
            <person name="Papp T."/>
            <person name="Martin F.M."/>
            <person name="Miettinen O."/>
            <person name="Hibbett D.S."/>
            <person name="Nagy L.G."/>
        </authorList>
    </citation>
    <scope>NUCLEOTIDE SEQUENCE [LARGE SCALE GENOMIC DNA]</scope>
    <source>
        <strain evidence="3 4">CBS 121175</strain>
    </source>
</reference>
<keyword evidence="4" id="KW-1185">Reference proteome</keyword>
<feature type="domain" description="Dienelactone hydrolase" evidence="2">
    <location>
        <begin position="84"/>
        <end position="290"/>
    </location>
</feature>
<dbReference type="GO" id="GO:0016787">
    <property type="term" value="F:hydrolase activity"/>
    <property type="evidence" value="ECO:0007669"/>
    <property type="project" value="UniProtKB-KW"/>
</dbReference>
<dbReference type="Pfam" id="PF01738">
    <property type="entry name" value="DLH"/>
    <property type="match status" value="1"/>
</dbReference>
<gene>
    <name evidence="3" type="ORF">FA15DRAFT_598516</name>
</gene>
<evidence type="ECO:0000313" key="4">
    <source>
        <dbReference type="Proteomes" id="UP000307440"/>
    </source>
</evidence>
<keyword evidence="3" id="KW-0378">Hydrolase</keyword>
<organism evidence="3 4">
    <name type="scientific">Coprinopsis marcescibilis</name>
    <name type="common">Agaric fungus</name>
    <name type="synonym">Psathyrella marcescibilis</name>
    <dbReference type="NCBI Taxonomy" id="230819"/>
    <lineage>
        <taxon>Eukaryota</taxon>
        <taxon>Fungi</taxon>
        <taxon>Dikarya</taxon>
        <taxon>Basidiomycota</taxon>
        <taxon>Agaricomycotina</taxon>
        <taxon>Agaricomycetes</taxon>
        <taxon>Agaricomycetidae</taxon>
        <taxon>Agaricales</taxon>
        <taxon>Agaricineae</taxon>
        <taxon>Psathyrellaceae</taxon>
        <taxon>Coprinopsis</taxon>
    </lineage>
</organism>
<feature type="chain" id="PRO_5022733202" evidence="1">
    <location>
        <begin position="27"/>
        <end position="296"/>
    </location>
</feature>
<sequence length="296" mass="32420">MRRYTYATTLELFASLLLVLTALALASAVPGPLLAADIDGDCVNKPSYNHPSTVTRGVSITIAGVPTYYVALFNGSTHGAKRANKNKAERVKVVLWLSDVYGPWNVSNMLVQDAFADAGFHVLGIDYFFGDSGDKHGFKDLAEQRAWSDGWHACAREVLPVWVKGVNDIYGPDAKYTAVGYCFGAQYAMELGATDEVVAAAFAHPSRLTEGHFANLTKPLLLSCAEYDGAFPPPNLSRTAEVLAETKKQYYIQVFSGVRHGFATRADPADFNAVWAKDKALMSMVEWFERLSVDME</sequence>
<accession>A0A5C3KL30</accession>